<name>A0AAD7MR12_9AGAR</name>
<organism evidence="1 2">
    <name type="scientific">Mycena maculata</name>
    <dbReference type="NCBI Taxonomy" id="230809"/>
    <lineage>
        <taxon>Eukaryota</taxon>
        <taxon>Fungi</taxon>
        <taxon>Dikarya</taxon>
        <taxon>Basidiomycota</taxon>
        <taxon>Agaricomycotina</taxon>
        <taxon>Agaricomycetes</taxon>
        <taxon>Agaricomycetidae</taxon>
        <taxon>Agaricales</taxon>
        <taxon>Marasmiineae</taxon>
        <taxon>Mycenaceae</taxon>
        <taxon>Mycena</taxon>
    </lineage>
</organism>
<proteinExistence type="predicted"/>
<reference evidence="1" key="1">
    <citation type="submission" date="2023-03" db="EMBL/GenBank/DDBJ databases">
        <title>Massive genome expansion in bonnet fungi (Mycena s.s.) driven by repeated elements and novel gene families across ecological guilds.</title>
        <authorList>
            <consortium name="Lawrence Berkeley National Laboratory"/>
            <person name="Harder C.B."/>
            <person name="Miyauchi S."/>
            <person name="Viragh M."/>
            <person name="Kuo A."/>
            <person name="Thoen E."/>
            <person name="Andreopoulos B."/>
            <person name="Lu D."/>
            <person name="Skrede I."/>
            <person name="Drula E."/>
            <person name="Henrissat B."/>
            <person name="Morin E."/>
            <person name="Kohler A."/>
            <person name="Barry K."/>
            <person name="LaButti K."/>
            <person name="Morin E."/>
            <person name="Salamov A."/>
            <person name="Lipzen A."/>
            <person name="Mereny Z."/>
            <person name="Hegedus B."/>
            <person name="Baldrian P."/>
            <person name="Stursova M."/>
            <person name="Weitz H."/>
            <person name="Taylor A."/>
            <person name="Grigoriev I.V."/>
            <person name="Nagy L.G."/>
            <person name="Martin F."/>
            <person name="Kauserud H."/>
        </authorList>
    </citation>
    <scope>NUCLEOTIDE SEQUENCE</scope>
    <source>
        <strain evidence="1">CBHHK188m</strain>
    </source>
</reference>
<dbReference type="Proteomes" id="UP001215280">
    <property type="component" value="Unassembled WGS sequence"/>
</dbReference>
<accession>A0AAD7MR12</accession>
<evidence type="ECO:0000313" key="2">
    <source>
        <dbReference type="Proteomes" id="UP001215280"/>
    </source>
</evidence>
<gene>
    <name evidence="1" type="ORF">DFH07DRAFT_782005</name>
</gene>
<comment type="caution">
    <text evidence="1">The sequence shown here is derived from an EMBL/GenBank/DDBJ whole genome shotgun (WGS) entry which is preliminary data.</text>
</comment>
<dbReference type="EMBL" id="JARJLG010000199">
    <property type="protein sequence ID" value="KAJ7729262.1"/>
    <property type="molecule type" value="Genomic_DNA"/>
</dbReference>
<protein>
    <submittedName>
        <fullName evidence="1">Uncharacterized protein</fullName>
    </submittedName>
</protein>
<sequence length="261" mass="29721">MHVLLPQRFPPDAMRFLLWLARPRTGPTKRLPPDNSDLPEGTYITASLPGALQLVEHLEAHPESRPGHRFSNVSESPNLIQTILDLDAVSSRILEHVWDEPAVPDTRSRNVLDRDFPRLTHLTLRGPQWKFDNLPGEQTFLRSVHSLTHLHVVSDFFPPLSVVRKPVPNATHVRLSGDLPVEFPTTHPLIELVGRSGPGIQYDCWLARLARNRDLHLSLPANKDFNQYGVTYESSRLFPLSRAITEFEDRIRGGEREWAVL</sequence>
<evidence type="ECO:0000313" key="1">
    <source>
        <dbReference type="EMBL" id="KAJ7729262.1"/>
    </source>
</evidence>
<keyword evidence="2" id="KW-1185">Reference proteome</keyword>
<dbReference type="AlphaFoldDB" id="A0AAD7MR12"/>